<dbReference type="Proteomes" id="UP000177122">
    <property type="component" value="Unassembled WGS sequence"/>
</dbReference>
<name>A0A1G2CY21_9BACT</name>
<evidence type="ECO:0000256" key="9">
    <source>
        <dbReference type="HAMAP-Rule" id="MF_01924"/>
    </source>
</evidence>
<keyword evidence="6 9" id="KW-0224">Dipeptidase</keyword>
<dbReference type="PANTHER" id="PTHR43126">
    <property type="entry name" value="D-ALANYL-D-ALANINE DIPEPTIDASE"/>
    <property type="match status" value="1"/>
</dbReference>
<dbReference type="EMBL" id="MHLI01000005">
    <property type="protein sequence ID" value="OGZ06112.1"/>
    <property type="molecule type" value="Genomic_DNA"/>
</dbReference>
<protein>
    <recommendedName>
        <fullName evidence="9">D-alanyl-D-alanine dipeptidase</fullName>
        <shortName evidence="9">D-Ala-D-Ala dipeptidase</shortName>
        <ecNumber evidence="9">3.4.13.22</ecNumber>
    </recommendedName>
</protein>
<gene>
    <name evidence="10" type="ORF">A2845_01705</name>
</gene>
<comment type="catalytic activity">
    <reaction evidence="1 9">
        <text>D-alanyl-D-alanine + H2O = 2 D-alanine</text>
        <dbReference type="Rhea" id="RHEA:20661"/>
        <dbReference type="ChEBI" id="CHEBI:15377"/>
        <dbReference type="ChEBI" id="CHEBI:57416"/>
        <dbReference type="ChEBI" id="CHEBI:57822"/>
        <dbReference type="EC" id="3.4.13.22"/>
    </reaction>
</comment>
<dbReference type="PANTHER" id="PTHR43126:SF2">
    <property type="entry name" value="D-ALANYL-D-ALANINE DIPEPTIDASE"/>
    <property type="match status" value="1"/>
</dbReference>
<dbReference type="GO" id="GO:0008270">
    <property type="term" value="F:zinc ion binding"/>
    <property type="evidence" value="ECO:0007669"/>
    <property type="project" value="UniProtKB-UniRule"/>
</dbReference>
<dbReference type="GO" id="GO:0006508">
    <property type="term" value="P:proteolysis"/>
    <property type="evidence" value="ECO:0007669"/>
    <property type="project" value="UniProtKB-KW"/>
</dbReference>
<dbReference type="GO" id="GO:0160237">
    <property type="term" value="F:D-Ala-D-Ala dipeptidase activity"/>
    <property type="evidence" value="ECO:0007669"/>
    <property type="project" value="UniProtKB-EC"/>
</dbReference>
<comment type="caution">
    <text evidence="10">The sequence shown here is derived from an EMBL/GenBank/DDBJ whole genome shotgun (WGS) entry which is preliminary data.</text>
</comment>
<dbReference type="Pfam" id="PF01427">
    <property type="entry name" value="Peptidase_M15"/>
    <property type="match status" value="1"/>
</dbReference>
<comment type="function">
    <text evidence="9">Catalyzes hydrolysis of the D-alanyl-D-alanine dipeptide.</text>
</comment>
<keyword evidence="4 9" id="KW-0378">Hydrolase</keyword>
<proteinExistence type="inferred from homology"/>
<dbReference type="InterPro" id="IPR000755">
    <property type="entry name" value="A_A_dipeptidase"/>
</dbReference>
<dbReference type="SUPFAM" id="SSF55166">
    <property type="entry name" value="Hedgehog/DD-peptidase"/>
    <property type="match status" value="1"/>
</dbReference>
<keyword evidence="7 9" id="KW-0482">Metalloprotease</keyword>
<dbReference type="GO" id="GO:0008237">
    <property type="term" value="F:metallopeptidase activity"/>
    <property type="evidence" value="ECO:0007669"/>
    <property type="project" value="UniProtKB-KW"/>
</dbReference>
<evidence type="ECO:0000256" key="8">
    <source>
        <dbReference type="ARBA" id="ARBA00023316"/>
    </source>
</evidence>
<dbReference type="AlphaFoldDB" id="A0A1G2CY21"/>
<feature type="binding site" evidence="9">
    <location>
        <position position="163"/>
    </location>
    <ligand>
        <name>Zn(2+)</name>
        <dbReference type="ChEBI" id="CHEBI:29105"/>
        <note>catalytic</note>
    </ligand>
</feature>
<feature type="active site" description="Proton donor/acceptor" evidence="9">
    <location>
        <position position="231"/>
    </location>
</feature>
<keyword evidence="3 9" id="KW-0479">Metal-binding</keyword>
<dbReference type="GO" id="GO:0071555">
    <property type="term" value="P:cell wall organization"/>
    <property type="evidence" value="ECO:0007669"/>
    <property type="project" value="UniProtKB-KW"/>
</dbReference>
<evidence type="ECO:0000256" key="3">
    <source>
        <dbReference type="ARBA" id="ARBA00022723"/>
    </source>
</evidence>
<evidence type="ECO:0000256" key="1">
    <source>
        <dbReference type="ARBA" id="ARBA00001362"/>
    </source>
</evidence>
<evidence type="ECO:0000313" key="10">
    <source>
        <dbReference type="EMBL" id="OGZ06112.1"/>
    </source>
</evidence>
<dbReference type="EC" id="3.4.13.22" evidence="9"/>
<evidence type="ECO:0000256" key="7">
    <source>
        <dbReference type="ARBA" id="ARBA00023049"/>
    </source>
</evidence>
<feature type="site" description="Transition state stabilizer" evidence="9">
    <location>
        <position position="101"/>
    </location>
</feature>
<keyword evidence="5 9" id="KW-0862">Zinc</keyword>
<evidence type="ECO:0000256" key="4">
    <source>
        <dbReference type="ARBA" id="ARBA00022801"/>
    </source>
</evidence>
<feature type="binding site" evidence="9">
    <location>
        <position position="234"/>
    </location>
    <ligand>
        <name>Zn(2+)</name>
        <dbReference type="ChEBI" id="CHEBI:29105"/>
        <note>catalytic</note>
    </ligand>
</feature>
<evidence type="ECO:0000256" key="5">
    <source>
        <dbReference type="ARBA" id="ARBA00022833"/>
    </source>
</evidence>
<keyword evidence="8" id="KW-0961">Cell wall biogenesis/degradation</keyword>
<evidence type="ECO:0000256" key="2">
    <source>
        <dbReference type="ARBA" id="ARBA00022670"/>
    </source>
</evidence>
<comment type="cofactor">
    <cofactor evidence="9">
        <name>Zn(2+)</name>
        <dbReference type="ChEBI" id="CHEBI:29105"/>
    </cofactor>
    <text evidence="9">Binds 1 zinc ion per subunit.</text>
</comment>
<feature type="binding site" evidence="9">
    <location>
        <position position="156"/>
    </location>
    <ligand>
        <name>Zn(2+)</name>
        <dbReference type="ChEBI" id="CHEBI:29105"/>
        <note>catalytic</note>
    </ligand>
</feature>
<keyword evidence="2 9" id="KW-0645">Protease</keyword>
<sequence length="260" mass="29951">MNQMDTPIPDMTEMRKRRSGARSYPIDLAAPENRERAVDVRLHGIAGANYYYRKDNPPYNHRAPAAIPELFVREGVLSRLEEVNAALALDDLEVYLFDAYRPVQLQNYFHDEWVPSYLRKKNPDWTDEEILQEVGNYWARGAADHTKIDPLSPPPHATGGVVDLTLRSRTTKEELPMGGVFDDVSRISFVDHFEKEGNLRALTKHEHEARKNRRMLYAVMIRAGFTVNPNEWWHYGFGDQLSSSLLRAPHAVYSVMQVDQ</sequence>
<accession>A0A1G2CY21</accession>
<dbReference type="InterPro" id="IPR009045">
    <property type="entry name" value="Zn_M74/Hedgehog-like"/>
</dbReference>
<dbReference type="Gene3D" id="3.30.1380.10">
    <property type="match status" value="1"/>
</dbReference>
<organism evidence="10 11">
    <name type="scientific">Candidatus Lloydbacteria bacterium RIFCSPHIGHO2_01_FULL_49_22</name>
    <dbReference type="NCBI Taxonomy" id="1798658"/>
    <lineage>
        <taxon>Bacteria</taxon>
        <taxon>Candidatus Lloydiibacteriota</taxon>
    </lineage>
</organism>
<evidence type="ECO:0000313" key="11">
    <source>
        <dbReference type="Proteomes" id="UP000177122"/>
    </source>
</evidence>
<comment type="similarity">
    <text evidence="9">Belongs to the peptidase M15D family.</text>
</comment>
<evidence type="ECO:0000256" key="6">
    <source>
        <dbReference type="ARBA" id="ARBA00022997"/>
    </source>
</evidence>
<dbReference type="HAMAP" id="MF_01924">
    <property type="entry name" value="A_A_dipeptidase"/>
    <property type="match status" value="1"/>
</dbReference>
<reference evidence="10 11" key="1">
    <citation type="journal article" date="2016" name="Nat. Commun.">
        <title>Thousands of microbial genomes shed light on interconnected biogeochemical processes in an aquifer system.</title>
        <authorList>
            <person name="Anantharaman K."/>
            <person name="Brown C.T."/>
            <person name="Hug L.A."/>
            <person name="Sharon I."/>
            <person name="Castelle C.J."/>
            <person name="Probst A.J."/>
            <person name="Thomas B.C."/>
            <person name="Singh A."/>
            <person name="Wilkins M.J."/>
            <person name="Karaoz U."/>
            <person name="Brodie E.L."/>
            <person name="Williams K.H."/>
            <person name="Hubbard S.S."/>
            <person name="Banfield J.F."/>
        </authorList>
    </citation>
    <scope>NUCLEOTIDE SEQUENCE [LARGE SCALE GENOMIC DNA]</scope>
</reference>